<dbReference type="InterPro" id="IPR038718">
    <property type="entry name" value="SNF2-like_sf"/>
</dbReference>
<reference evidence="1 2" key="1">
    <citation type="submission" date="2015-09" db="EMBL/GenBank/DDBJ databases">
        <title>Draft genome of the scarab beetle Oryctes borbonicus.</title>
        <authorList>
            <person name="Meyer J.M."/>
            <person name="Markov G.V."/>
            <person name="Baskaran P."/>
            <person name="Herrmann M."/>
            <person name="Sommer R.J."/>
            <person name="Roedelsperger C."/>
        </authorList>
    </citation>
    <scope>NUCLEOTIDE SEQUENCE [LARGE SCALE GENOMIC DNA]</scope>
    <source>
        <strain evidence="1">OB123</strain>
        <tissue evidence="1">Whole animal</tissue>
    </source>
</reference>
<name>A0A0T6AVV2_9SCAR</name>
<evidence type="ECO:0000313" key="1">
    <source>
        <dbReference type="EMBL" id="KRT79241.1"/>
    </source>
</evidence>
<gene>
    <name evidence="1" type="ORF">AMK59_7510</name>
</gene>
<protein>
    <submittedName>
        <fullName evidence="1">Uncharacterized protein</fullName>
    </submittedName>
</protein>
<dbReference type="Proteomes" id="UP000051574">
    <property type="component" value="Unassembled WGS sequence"/>
</dbReference>
<dbReference type="Gene3D" id="3.40.50.10810">
    <property type="entry name" value="Tandem AAA-ATPase domain"/>
    <property type="match status" value="1"/>
</dbReference>
<comment type="caution">
    <text evidence="1">The sequence shown here is derived from an EMBL/GenBank/DDBJ whole genome shotgun (WGS) entry which is preliminary data.</text>
</comment>
<sequence>MANLYLSHWNAAEKVYVPIDICKKLKPYHLSIVRSLYRCWKNNLKGAILNYDEGIDIPLAIQALWQALINADKVKLPFLIIVSDKNVILWHFYLSQLGEVTILNSQNVEMVSKNKHFSIILVPQSNIKLLKACEENDYSFIVVEDIDNIATSRSFKKLSGRFNIALTRRNFLVNRDCKILWHILNWINPDKFGKLNEFPR</sequence>
<keyword evidence="2" id="KW-1185">Reference proteome</keyword>
<dbReference type="OrthoDB" id="6819249at2759"/>
<accession>A0A0T6AVV2</accession>
<evidence type="ECO:0000313" key="2">
    <source>
        <dbReference type="Proteomes" id="UP000051574"/>
    </source>
</evidence>
<proteinExistence type="predicted"/>
<dbReference type="EMBL" id="LJIG01022688">
    <property type="protein sequence ID" value="KRT79241.1"/>
    <property type="molecule type" value="Genomic_DNA"/>
</dbReference>
<organism evidence="1 2">
    <name type="scientific">Oryctes borbonicus</name>
    <dbReference type="NCBI Taxonomy" id="1629725"/>
    <lineage>
        <taxon>Eukaryota</taxon>
        <taxon>Metazoa</taxon>
        <taxon>Ecdysozoa</taxon>
        <taxon>Arthropoda</taxon>
        <taxon>Hexapoda</taxon>
        <taxon>Insecta</taxon>
        <taxon>Pterygota</taxon>
        <taxon>Neoptera</taxon>
        <taxon>Endopterygota</taxon>
        <taxon>Coleoptera</taxon>
        <taxon>Polyphaga</taxon>
        <taxon>Scarabaeiformia</taxon>
        <taxon>Scarabaeidae</taxon>
        <taxon>Dynastinae</taxon>
        <taxon>Oryctes</taxon>
    </lineage>
</organism>
<dbReference type="AlphaFoldDB" id="A0A0T6AVV2"/>